<dbReference type="AlphaFoldDB" id="A0A6N8G290"/>
<dbReference type="OrthoDB" id="677810at2"/>
<dbReference type="InterPro" id="IPR009081">
    <property type="entry name" value="PP-bd_ACP"/>
</dbReference>
<evidence type="ECO:0000313" key="3">
    <source>
        <dbReference type="Proteomes" id="UP000441797"/>
    </source>
</evidence>
<sequence>MPEIPAKIKEFLSRFFRNHDLQLDEDIFALGFVNSMFAMQLVLFIEQEFKITIENEDLDFANFKTISAMTRLIESKTNLVPQT</sequence>
<evidence type="ECO:0000259" key="1">
    <source>
        <dbReference type="PROSITE" id="PS50075"/>
    </source>
</evidence>
<gene>
    <name evidence="2" type="ORF">BWI75_22985</name>
</gene>
<dbReference type="Proteomes" id="UP000441797">
    <property type="component" value="Unassembled WGS sequence"/>
</dbReference>
<organism evidence="2 3">
    <name type="scientific">Gloeocapsopsis dulcis AAB1 = 1H9</name>
    <dbReference type="NCBI Taxonomy" id="1433147"/>
    <lineage>
        <taxon>Bacteria</taxon>
        <taxon>Bacillati</taxon>
        <taxon>Cyanobacteriota</taxon>
        <taxon>Cyanophyceae</taxon>
        <taxon>Oscillatoriophycideae</taxon>
        <taxon>Chroococcales</taxon>
        <taxon>Chroococcaceae</taxon>
        <taxon>Gloeocapsopsis</taxon>
        <taxon>Gloeocapsopsis dulcis</taxon>
    </lineage>
</organism>
<protein>
    <submittedName>
        <fullName evidence="2">D-alanyl carrier protein</fullName>
    </submittedName>
</protein>
<dbReference type="RefSeq" id="WP_105221367.1">
    <property type="nucleotide sequence ID" value="NZ_CAWNSU010000086.1"/>
</dbReference>
<feature type="domain" description="Carrier" evidence="1">
    <location>
        <begin position="1"/>
        <end position="77"/>
    </location>
</feature>
<name>A0A6N8G290_9CHRO</name>
<dbReference type="Gene3D" id="1.10.1200.10">
    <property type="entry name" value="ACP-like"/>
    <property type="match status" value="1"/>
</dbReference>
<proteinExistence type="predicted"/>
<dbReference type="SUPFAM" id="SSF47336">
    <property type="entry name" value="ACP-like"/>
    <property type="match status" value="1"/>
</dbReference>
<evidence type="ECO:0000313" key="2">
    <source>
        <dbReference type="EMBL" id="MUL39084.1"/>
    </source>
</evidence>
<reference evidence="2 3" key="1">
    <citation type="journal article" date="2019" name="Front. Microbiol.">
        <title>Genomic Features for Desiccation Tolerance and Sugar Biosynthesis in the Extremophile Gloeocapsopsis sp. UTEX B3054.</title>
        <authorList>
            <person name="Urrejola C."/>
            <person name="Alcorta J."/>
            <person name="Salas L."/>
            <person name="Vasquez M."/>
            <person name="Polz M.F."/>
            <person name="Vicuna R."/>
            <person name="Diez B."/>
        </authorList>
    </citation>
    <scope>NUCLEOTIDE SEQUENCE [LARGE SCALE GENOMIC DNA]</scope>
    <source>
        <strain evidence="2 3">1H9</strain>
    </source>
</reference>
<comment type="caution">
    <text evidence="2">The sequence shown here is derived from an EMBL/GenBank/DDBJ whole genome shotgun (WGS) entry which is preliminary data.</text>
</comment>
<dbReference type="PROSITE" id="PS50075">
    <property type="entry name" value="CARRIER"/>
    <property type="match status" value="1"/>
</dbReference>
<dbReference type="Pfam" id="PF00550">
    <property type="entry name" value="PP-binding"/>
    <property type="match status" value="1"/>
</dbReference>
<keyword evidence="3" id="KW-1185">Reference proteome</keyword>
<dbReference type="EMBL" id="NAPY01000060">
    <property type="protein sequence ID" value="MUL39084.1"/>
    <property type="molecule type" value="Genomic_DNA"/>
</dbReference>
<dbReference type="InterPro" id="IPR036736">
    <property type="entry name" value="ACP-like_sf"/>
</dbReference>
<accession>A0A6N8G290</accession>